<protein>
    <submittedName>
        <fullName evidence="1">Uncharacterized protein</fullName>
    </submittedName>
</protein>
<organism evidence="1 2">
    <name type="scientific">Rosa chinensis</name>
    <name type="common">China rose</name>
    <dbReference type="NCBI Taxonomy" id="74649"/>
    <lineage>
        <taxon>Eukaryota</taxon>
        <taxon>Viridiplantae</taxon>
        <taxon>Streptophyta</taxon>
        <taxon>Embryophyta</taxon>
        <taxon>Tracheophyta</taxon>
        <taxon>Spermatophyta</taxon>
        <taxon>Magnoliopsida</taxon>
        <taxon>eudicotyledons</taxon>
        <taxon>Gunneridae</taxon>
        <taxon>Pentapetalae</taxon>
        <taxon>rosids</taxon>
        <taxon>fabids</taxon>
        <taxon>Rosales</taxon>
        <taxon>Rosaceae</taxon>
        <taxon>Rosoideae</taxon>
        <taxon>Rosoideae incertae sedis</taxon>
        <taxon>Rosa</taxon>
    </lineage>
</organism>
<dbReference type="AlphaFoldDB" id="A0A2P6PJT3"/>
<evidence type="ECO:0000313" key="1">
    <source>
        <dbReference type="EMBL" id="PRQ22179.1"/>
    </source>
</evidence>
<keyword evidence="2" id="KW-1185">Reference proteome</keyword>
<dbReference type="EMBL" id="PDCK01000044">
    <property type="protein sequence ID" value="PRQ22179.1"/>
    <property type="molecule type" value="Genomic_DNA"/>
</dbReference>
<comment type="caution">
    <text evidence="1">The sequence shown here is derived from an EMBL/GenBank/DDBJ whole genome shotgun (WGS) entry which is preliminary data.</text>
</comment>
<proteinExistence type="predicted"/>
<sequence>MVKRRFCPHFPFNYNRPFTLARSFSTLLSPNTLDLQIENKSRERERDLGCDRSILERERERAKESQREEEDLCFGRRLHPSARPAAIRRKSLALNRQIS</sequence>
<reference evidence="1 2" key="1">
    <citation type="journal article" date="2018" name="Nat. Genet.">
        <title>The Rosa genome provides new insights in the design of modern roses.</title>
        <authorList>
            <person name="Bendahmane M."/>
        </authorList>
    </citation>
    <scope>NUCLEOTIDE SEQUENCE [LARGE SCALE GENOMIC DNA]</scope>
    <source>
        <strain evidence="2">cv. Old Blush</strain>
    </source>
</reference>
<accession>A0A2P6PJT3</accession>
<dbReference type="Proteomes" id="UP000238479">
    <property type="component" value="Chromosome 6"/>
</dbReference>
<dbReference type="Gramene" id="PRQ22179">
    <property type="protein sequence ID" value="PRQ22179"/>
    <property type="gene ID" value="RchiOBHm_Chr6g0247421"/>
</dbReference>
<gene>
    <name evidence="1" type="ORF">RchiOBHm_Chr6g0247421</name>
</gene>
<name>A0A2P6PJT3_ROSCH</name>
<evidence type="ECO:0000313" key="2">
    <source>
        <dbReference type="Proteomes" id="UP000238479"/>
    </source>
</evidence>